<gene>
    <name evidence="1" type="ORF">BaRGS_00034794</name>
</gene>
<feature type="non-terminal residue" evidence="1">
    <location>
        <position position="833"/>
    </location>
</feature>
<evidence type="ECO:0000313" key="2">
    <source>
        <dbReference type="Proteomes" id="UP001519460"/>
    </source>
</evidence>
<sequence length="833" mass="91868">IVSRQKRQWADHYEEDCPHDQYATGSPGSTCAYVYWTPPPEDTDHHTGPSPGSCISRGSHAVGYSYEGNLGWHWTNGDECNFNVYVTGSVIPYRRFPTVNGAALVTAISPVTSVLIHVTKDIAWSGQALFIVSSQGRAWSGAVRLRLAKNYALLRLACAMEPKVALTTDFKARDLHYATLRAVAAGQVTAETMLLQTVLVVPDFVRLQPTMQQFVNVRETNDYVGRLEFSSLDTAPELISCPVSVTDVLGSEMVVTCTGDRTQSGDQRNGFTNTQPHQLHFVLRSGMNLTLDNFPEYITDARAGIVDTRVTAFRLPVTGGYYTVDTGNFSRLDWMSHPTVPFNRLPSTERVCILYDVSRPTHCSQTVCNDHPLELSSRLTRTPEISAHVDGWTDPVPSGGTAEHASQIWRYRLEVHGVDFDGAFLSVEDVAMENYTLTWEAQPSSGSGPFDLSVRLPDAEPRLYAIILEVHDRAGNVGYARRLVLYDNSSVVELNTSAPMSVLSAHNRSGDYWQTDNLQPICVDWQNRFYSSNDDVMQSVFLEPVKGDTKREIFALYDQTTGILPVTGTDNEAGIVKFELSYGRESEARSAWTSIRDIDQQTVCLRKDLHDGDTYKIWIRASDIMGNSQASRSNDGHKLFVRDLADLSTLDLLVHAEDPHSGIQSVEVTVSSVPSSSDLPLTIVKGRQDVGHLADCPVTGACYCPMVGACENSDYPITFAEIFGNTSQTFSSKHLRVQVNATNSAGLWSTEGLDIFIDETPPSVGVVMEMPNDGGANEINKTLSDRLHVKWEGFADNESGVVLYRFALGQRCMSAEEMNAGGNVTEDTQKTST</sequence>
<organism evidence="1 2">
    <name type="scientific">Batillaria attramentaria</name>
    <dbReference type="NCBI Taxonomy" id="370345"/>
    <lineage>
        <taxon>Eukaryota</taxon>
        <taxon>Metazoa</taxon>
        <taxon>Spiralia</taxon>
        <taxon>Lophotrochozoa</taxon>
        <taxon>Mollusca</taxon>
        <taxon>Gastropoda</taxon>
        <taxon>Caenogastropoda</taxon>
        <taxon>Sorbeoconcha</taxon>
        <taxon>Cerithioidea</taxon>
        <taxon>Batillariidae</taxon>
        <taxon>Batillaria</taxon>
    </lineage>
</organism>
<dbReference type="EMBL" id="JACVVK020000452">
    <property type="protein sequence ID" value="KAK7473965.1"/>
    <property type="molecule type" value="Genomic_DNA"/>
</dbReference>
<dbReference type="Proteomes" id="UP001519460">
    <property type="component" value="Unassembled WGS sequence"/>
</dbReference>
<keyword evidence="2" id="KW-1185">Reference proteome</keyword>
<reference evidence="1 2" key="1">
    <citation type="journal article" date="2023" name="Sci. Data">
        <title>Genome assembly of the Korean intertidal mud-creeper Batillaria attramentaria.</title>
        <authorList>
            <person name="Patra A.K."/>
            <person name="Ho P.T."/>
            <person name="Jun S."/>
            <person name="Lee S.J."/>
            <person name="Kim Y."/>
            <person name="Won Y.J."/>
        </authorList>
    </citation>
    <scope>NUCLEOTIDE SEQUENCE [LARGE SCALE GENOMIC DNA]</scope>
    <source>
        <strain evidence="1">Wonlab-2016</strain>
    </source>
</reference>
<dbReference type="PANTHER" id="PTHR16897">
    <property type="entry name" value="OS10G0105400 PROTEIN"/>
    <property type="match status" value="1"/>
</dbReference>
<name>A0ABD0JGJ1_9CAEN</name>
<feature type="non-terminal residue" evidence="1">
    <location>
        <position position="1"/>
    </location>
</feature>
<evidence type="ECO:0000313" key="1">
    <source>
        <dbReference type="EMBL" id="KAK7473965.1"/>
    </source>
</evidence>
<accession>A0ABD0JGJ1</accession>
<dbReference type="PANTHER" id="PTHR16897:SF2">
    <property type="entry name" value="OS03G0226600 PROTEIN"/>
    <property type="match status" value="1"/>
</dbReference>
<dbReference type="AlphaFoldDB" id="A0ABD0JGJ1"/>
<comment type="caution">
    <text evidence="1">The sequence shown here is derived from an EMBL/GenBank/DDBJ whole genome shotgun (WGS) entry which is preliminary data.</text>
</comment>
<proteinExistence type="predicted"/>
<protein>
    <submittedName>
        <fullName evidence="1">Uncharacterized protein</fullName>
    </submittedName>
</protein>